<keyword evidence="1" id="KW-1015">Disulfide bond</keyword>
<dbReference type="InterPro" id="IPR037047">
    <property type="entry name" value="PITH_dom_sf"/>
</dbReference>
<dbReference type="InterPro" id="IPR036249">
    <property type="entry name" value="Thioredoxin-like_sf"/>
</dbReference>
<dbReference type="WBParaSite" id="MBELARI_LOCUS20041">
    <property type="protein sequence ID" value="MBELARI_LOCUS20041"/>
    <property type="gene ID" value="MBELARI_LOCUS20041"/>
</dbReference>
<dbReference type="CDD" id="cd02947">
    <property type="entry name" value="TRX_family"/>
    <property type="match status" value="1"/>
</dbReference>
<dbReference type="InterPro" id="IPR010400">
    <property type="entry name" value="PITH_dom"/>
</dbReference>
<evidence type="ECO:0000259" key="3">
    <source>
        <dbReference type="PROSITE" id="PS51532"/>
    </source>
</evidence>
<dbReference type="InterPro" id="IPR017937">
    <property type="entry name" value="Thioredoxin_CS"/>
</dbReference>
<dbReference type="PRINTS" id="PR00421">
    <property type="entry name" value="THIOREDOXIN"/>
</dbReference>
<dbReference type="AlphaFoldDB" id="A0AAF3F0K9"/>
<dbReference type="InterPro" id="IPR013766">
    <property type="entry name" value="Thioredoxin_domain"/>
</dbReference>
<dbReference type="SUPFAM" id="SSF52833">
    <property type="entry name" value="Thioredoxin-like"/>
    <property type="match status" value="1"/>
</dbReference>
<dbReference type="PROSITE" id="PS51352">
    <property type="entry name" value="THIOREDOXIN_2"/>
    <property type="match status" value="1"/>
</dbReference>
<sequence length="283" mass="30883">MPVKKCLTDADFNGAVGAAGGRPYVVDFYADWCGPCKKIAPVFEQLSNKYLGVDFIKVDVDKCQEVAATNGVSAMPTFVMFVNKSKVEVLRGADPNALEAMIRKYAEVSTSSEAPGYIDLHPFIEKQQSEALNNDDDTPLEAFLDGRGNLKSDCDEQLIISFPFNQPVKIHSVMLKGPGKLAPKKIRLFINLPKALDFDHAPGAEATQEFELGPSTSSDNGEVVELRFVRFQNVQNIQVFIENNQGGGDVTELCALKFYGQPLSAVNMNDFKRVAGKAGEAGH</sequence>
<proteinExistence type="predicted"/>
<evidence type="ECO:0000256" key="1">
    <source>
        <dbReference type="ARBA" id="ARBA00023157"/>
    </source>
</evidence>
<dbReference type="Pfam" id="PF00085">
    <property type="entry name" value="Thioredoxin"/>
    <property type="match status" value="1"/>
</dbReference>
<name>A0AAF3F0K9_9BILA</name>
<evidence type="ECO:0000313" key="5">
    <source>
        <dbReference type="WBParaSite" id="MBELARI_LOCUS20041"/>
    </source>
</evidence>
<dbReference type="FunFam" id="3.40.30.10:FF:000245">
    <property type="entry name" value="Thioredoxin"/>
    <property type="match status" value="1"/>
</dbReference>
<organism evidence="4 5">
    <name type="scientific">Mesorhabditis belari</name>
    <dbReference type="NCBI Taxonomy" id="2138241"/>
    <lineage>
        <taxon>Eukaryota</taxon>
        <taxon>Metazoa</taxon>
        <taxon>Ecdysozoa</taxon>
        <taxon>Nematoda</taxon>
        <taxon>Chromadorea</taxon>
        <taxon>Rhabditida</taxon>
        <taxon>Rhabditina</taxon>
        <taxon>Rhabditomorpha</taxon>
        <taxon>Rhabditoidea</taxon>
        <taxon>Rhabditidae</taxon>
        <taxon>Mesorhabditinae</taxon>
        <taxon>Mesorhabditis</taxon>
    </lineage>
</organism>
<dbReference type="Proteomes" id="UP000887575">
    <property type="component" value="Unassembled WGS sequence"/>
</dbReference>
<dbReference type="SUPFAM" id="SSF49785">
    <property type="entry name" value="Galactose-binding domain-like"/>
    <property type="match status" value="1"/>
</dbReference>
<dbReference type="GO" id="GO:0005737">
    <property type="term" value="C:cytoplasm"/>
    <property type="evidence" value="ECO:0007669"/>
    <property type="project" value="UniProtKB-ARBA"/>
</dbReference>
<dbReference type="Pfam" id="PF06201">
    <property type="entry name" value="PITH"/>
    <property type="match status" value="1"/>
</dbReference>
<dbReference type="PANTHER" id="PTHR46115">
    <property type="entry name" value="THIOREDOXIN-LIKE PROTEIN 1"/>
    <property type="match status" value="1"/>
</dbReference>
<dbReference type="Gene3D" id="2.60.120.470">
    <property type="entry name" value="PITH domain"/>
    <property type="match status" value="1"/>
</dbReference>
<dbReference type="Gene3D" id="3.40.30.10">
    <property type="entry name" value="Glutaredoxin"/>
    <property type="match status" value="1"/>
</dbReference>
<reference evidence="5" key="1">
    <citation type="submission" date="2024-02" db="UniProtKB">
        <authorList>
            <consortium name="WormBaseParasite"/>
        </authorList>
    </citation>
    <scope>IDENTIFICATION</scope>
</reference>
<feature type="domain" description="PITH" evidence="3">
    <location>
        <begin position="109"/>
        <end position="278"/>
    </location>
</feature>
<keyword evidence="4" id="KW-1185">Reference proteome</keyword>
<protein>
    <submittedName>
        <fullName evidence="5">Thioredoxin-like protein</fullName>
    </submittedName>
</protein>
<accession>A0AAF3F0K9</accession>
<dbReference type="PROSITE" id="PS51532">
    <property type="entry name" value="PITH"/>
    <property type="match status" value="1"/>
</dbReference>
<evidence type="ECO:0000259" key="2">
    <source>
        <dbReference type="PROSITE" id="PS51352"/>
    </source>
</evidence>
<feature type="domain" description="Thioredoxin" evidence="2">
    <location>
        <begin position="1"/>
        <end position="107"/>
    </location>
</feature>
<dbReference type="InterPro" id="IPR008979">
    <property type="entry name" value="Galactose-bd-like_sf"/>
</dbReference>
<dbReference type="PROSITE" id="PS00194">
    <property type="entry name" value="THIOREDOXIN_1"/>
    <property type="match status" value="1"/>
</dbReference>
<evidence type="ECO:0000313" key="4">
    <source>
        <dbReference type="Proteomes" id="UP000887575"/>
    </source>
</evidence>